<reference evidence="12" key="1">
    <citation type="submission" date="2017-10" db="EMBL/GenBank/DDBJ databases">
        <title>Complete Genome Sequence from Moraxella oslensis YHS isolated from human skin.</title>
        <authorList>
            <person name="Lee K."/>
            <person name="Lim J.Y."/>
            <person name="Hwang I."/>
        </authorList>
    </citation>
    <scope>NUCLEOTIDE SEQUENCE</scope>
    <source>
        <strain evidence="12">YHS</strain>
        <plasmid evidence="12">pYHS1</plasmid>
    </source>
</reference>
<comment type="catalytic activity">
    <reaction evidence="11">
        <text>2 [molybdopterin-synthase sulfur-carrier protein]-C-terminal-Gly-aminoethanethioate + cyclic pyranopterin phosphate + H2O = molybdopterin + 2 [molybdopterin-synthase sulfur-carrier protein]-C-terminal Gly-Gly + 2 H(+)</text>
        <dbReference type="Rhea" id="RHEA:26333"/>
        <dbReference type="Rhea" id="RHEA-COMP:12202"/>
        <dbReference type="Rhea" id="RHEA-COMP:19907"/>
        <dbReference type="ChEBI" id="CHEBI:15377"/>
        <dbReference type="ChEBI" id="CHEBI:15378"/>
        <dbReference type="ChEBI" id="CHEBI:58698"/>
        <dbReference type="ChEBI" id="CHEBI:59648"/>
        <dbReference type="ChEBI" id="CHEBI:90778"/>
        <dbReference type="ChEBI" id="CHEBI:232372"/>
        <dbReference type="EC" id="2.8.1.12"/>
    </reaction>
</comment>
<dbReference type="InterPro" id="IPR003448">
    <property type="entry name" value="Mopterin_biosynth_MoaE"/>
</dbReference>
<gene>
    <name evidence="12" type="ORF">YHS_09570</name>
</gene>
<evidence type="ECO:0000256" key="4">
    <source>
        <dbReference type="ARBA" id="ARBA00013858"/>
    </source>
</evidence>
<geneLocation type="plasmid" evidence="12">
    <name>pYHS1</name>
</geneLocation>
<comment type="pathway">
    <text evidence="1">Cofactor biosynthesis; molybdopterin biosynthesis.</text>
</comment>
<evidence type="ECO:0000256" key="5">
    <source>
        <dbReference type="ARBA" id="ARBA00023150"/>
    </source>
</evidence>
<dbReference type="SUPFAM" id="SSF54690">
    <property type="entry name" value="Molybdopterin synthase subunit MoaE"/>
    <property type="match status" value="1"/>
</dbReference>
<evidence type="ECO:0000256" key="6">
    <source>
        <dbReference type="ARBA" id="ARBA00026066"/>
    </source>
</evidence>
<evidence type="ECO:0000256" key="3">
    <source>
        <dbReference type="ARBA" id="ARBA00011950"/>
    </source>
</evidence>
<evidence type="ECO:0000256" key="7">
    <source>
        <dbReference type="ARBA" id="ARBA00029745"/>
    </source>
</evidence>
<proteinExistence type="inferred from homology"/>
<dbReference type="InterPro" id="IPR036563">
    <property type="entry name" value="MoaE_sf"/>
</dbReference>
<dbReference type="CDD" id="cd00756">
    <property type="entry name" value="MoaE"/>
    <property type="match status" value="1"/>
</dbReference>
<sequence length="163" mass="18258">MSSLHKGSSIISISGNEAYDIAIEQGFALLDKPINDRRLKLALLNDQSGALATFEGWVRNHNNARPVTKLTYYGYEKLAINQGEKLITQAKQQFDIINAVAIHRIGDLAIGDMAVWIGVTAHHRYPAFDACRWLLDAIKADIPVWKQEFYADSEESLWLSNNG</sequence>
<dbReference type="EC" id="2.8.1.12" evidence="3"/>
<protein>
    <recommendedName>
        <fullName evidence="4">Molybdopterin synthase catalytic subunit</fullName>
        <ecNumber evidence="3">2.8.1.12</ecNumber>
    </recommendedName>
    <alternativeName>
        <fullName evidence="9">MPT synthase subunit 2</fullName>
    </alternativeName>
    <alternativeName>
        <fullName evidence="7">Molybdenum cofactor biosynthesis protein E</fullName>
    </alternativeName>
    <alternativeName>
        <fullName evidence="8">Molybdopterin-converting factor large subunit</fullName>
    </alternativeName>
    <alternativeName>
        <fullName evidence="10">Molybdopterin-converting factor subunit 2</fullName>
    </alternativeName>
</protein>
<comment type="subunit">
    <text evidence="6">Heterotetramer of 2 MoaD subunits and 2 MoaE subunits. Also stable as homodimer. The enzyme changes between these two forms during catalysis.</text>
</comment>
<evidence type="ECO:0000256" key="2">
    <source>
        <dbReference type="ARBA" id="ARBA00005426"/>
    </source>
</evidence>
<keyword evidence="12" id="KW-0614">Plasmid</keyword>
<comment type="similarity">
    <text evidence="2">Belongs to the MoaE family.</text>
</comment>
<keyword evidence="5" id="KW-0501">Molybdenum cofactor biosynthesis</keyword>
<evidence type="ECO:0000256" key="9">
    <source>
        <dbReference type="ARBA" id="ARBA00030781"/>
    </source>
</evidence>
<evidence type="ECO:0000256" key="11">
    <source>
        <dbReference type="ARBA" id="ARBA00049878"/>
    </source>
</evidence>
<dbReference type="GO" id="GO:0030366">
    <property type="term" value="F:molybdopterin synthase activity"/>
    <property type="evidence" value="ECO:0007669"/>
    <property type="project" value="UniProtKB-EC"/>
</dbReference>
<evidence type="ECO:0000256" key="1">
    <source>
        <dbReference type="ARBA" id="ARBA00005046"/>
    </source>
</evidence>
<dbReference type="OrthoDB" id="9803224at2"/>
<dbReference type="PANTHER" id="PTHR23404">
    <property type="entry name" value="MOLYBDOPTERIN SYNTHASE RELATED"/>
    <property type="match status" value="1"/>
</dbReference>
<dbReference type="EMBL" id="CP024177">
    <property type="protein sequence ID" value="ATQ84183.1"/>
    <property type="molecule type" value="Genomic_DNA"/>
</dbReference>
<name>A0A173MZA4_FAUOS</name>
<dbReference type="Pfam" id="PF02391">
    <property type="entry name" value="MoaE"/>
    <property type="match status" value="1"/>
</dbReference>
<evidence type="ECO:0000313" key="12">
    <source>
        <dbReference type="EMBL" id="ATQ84183.1"/>
    </source>
</evidence>
<evidence type="ECO:0000256" key="8">
    <source>
        <dbReference type="ARBA" id="ARBA00030407"/>
    </source>
</evidence>
<dbReference type="GO" id="GO:0006777">
    <property type="term" value="P:Mo-molybdopterin cofactor biosynthetic process"/>
    <property type="evidence" value="ECO:0007669"/>
    <property type="project" value="UniProtKB-KW"/>
</dbReference>
<organism evidence="12">
    <name type="scientific">Faucicola osloensis</name>
    <name type="common">Moraxella osloensis</name>
    <dbReference type="NCBI Taxonomy" id="34062"/>
    <lineage>
        <taxon>Bacteria</taxon>
        <taxon>Pseudomonadati</taxon>
        <taxon>Pseudomonadota</taxon>
        <taxon>Gammaproteobacteria</taxon>
        <taxon>Moraxellales</taxon>
        <taxon>Moraxellaceae</taxon>
        <taxon>Faucicola</taxon>
    </lineage>
</organism>
<accession>A0A173MZA4</accession>
<evidence type="ECO:0000256" key="10">
    <source>
        <dbReference type="ARBA" id="ARBA00032474"/>
    </source>
</evidence>
<dbReference type="Gene3D" id="3.90.1170.40">
    <property type="entry name" value="Molybdopterin biosynthesis MoaE subunit"/>
    <property type="match status" value="1"/>
</dbReference>
<dbReference type="AlphaFoldDB" id="A0A173MZA4"/>